<dbReference type="InterPro" id="IPR037396">
    <property type="entry name" value="FMN_HAD"/>
</dbReference>
<reference evidence="9 10" key="1">
    <citation type="submission" date="2017-06" db="EMBL/GenBank/DDBJ databases">
        <title>Azoarcus.</title>
        <authorList>
            <person name="Woo J.-H."/>
            <person name="Kim H.-S."/>
        </authorList>
    </citation>
    <scope>NUCLEOTIDE SEQUENCE [LARGE SCALE GENOMIC DNA]</scope>
    <source>
        <strain evidence="9 10">TSPY31</strain>
    </source>
</reference>
<dbReference type="CDD" id="cd02809">
    <property type="entry name" value="alpha_hydroxyacid_oxid_FMN"/>
    <property type="match status" value="1"/>
</dbReference>
<dbReference type="KEGG" id="acom:CEW83_18180"/>
<accession>A0A2U8GZD6</accession>
<dbReference type="PROSITE" id="PS51349">
    <property type="entry name" value="FMN_HYDROXY_ACID_DH_2"/>
    <property type="match status" value="1"/>
</dbReference>
<feature type="binding site" evidence="7">
    <location>
        <begin position="299"/>
        <end position="303"/>
    </location>
    <ligand>
        <name>FMN</name>
        <dbReference type="ChEBI" id="CHEBI:58210"/>
    </ligand>
</feature>
<feature type="binding site" evidence="7">
    <location>
        <position position="144"/>
    </location>
    <ligand>
        <name>glyoxylate</name>
        <dbReference type="ChEBI" id="CHEBI:36655"/>
    </ligand>
</feature>
<feature type="binding site" evidence="7">
    <location>
        <begin position="322"/>
        <end position="323"/>
    </location>
    <ligand>
        <name>FMN</name>
        <dbReference type="ChEBI" id="CHEBI:58210"/>
    </ligand>
</feature>
<evidence type="ECO:0000313" key="10">
    <source>
        <dbReference type="Proteomes" id="UP000244930"/>
    </source>
</evidence>
<gene>
    <name evidence="9" type="ORF">CEW83_18180</name>
</gene>
<feature type="binding site" evidence="7">
    <location>
        <position position="268"/>
    </location>
    <ligand>
        <name>glyoxylate</name>
        <dbReference type="ChEBI" id="CHEBI:36655"/>
    </ligand>
</feature>
<comment type="similarity">
    <text evidence="5">Belongs to the FMN-dependent alpha-hydroxy acid dehydrogenase family.</text>
</comment>
<feature type="binding site" evidence="7">
    <location>
        <begin position="92"/>
        <end position="94"/>
    </location>
    <ligand>
        <name>FMN</name>
        <dbReference type="ChEBI" id="CHEBI:58210"/>
    </ligand>
</feature>
<evidence type="ECO:0000256" key="2">
    <source>
        <dbReference type="ARBA" id="ARBA00022630"/>
    </source>
</evidence>
<feature type="binding site" evidence="7">
    <location>
        <position position="271"/>
    </location>
    <ligand>
        <name>glyoxylate</name>
        <dbReference type="ChEBI" id="CHEBI:36655"/>
    </ligand>
</feature>
<feature type="domain" description="FMN hydroxy acid dehydrogenase" evidence="8">
    <location>
        <begin position="13"/>
        <end position="373"/>
    </location>
</feature>
<organism evidence="9 10">
    <name type="scientific">Parazoarcus communis</name>
    <dbReference type="NCBI Taxonomy" id="41977"/>
    <lineage>
        <taxon>Bacteria</taxon>
        <taxon>Pseudomonadati</taxon>
        <taxon>Pseudomonadota</taxon>
        <taxon>Betaproteobacteria</taxon>
        <taxon>Rhodocyclales</taxon>
        <taxon>Zoogloeaceae</taxon>
        <taxon>Parazoarcus</taxon>
    </lineage>
</organism>
<keyword evidence="4" id="KW-0560">Oxidoreductase</keyword>
<evidence type="ECO:0000256" key="1">
    <source>
        <dbReference type="ARBA" id="ARBA00001917"/>
    </source>
</evidence>
<name>A0A2U8GZD6_9RHOO</name>
<sequence>MNDITDPQAALNHIPADIHCAQDYERLVREHIDPRALAYIDGGSGTETTLRSNLDAFAGFSLRPRLLRDLSAGHTRLRLLGRTLLHPVMLAPVAFHRLAHPEGELASANGAAATDACMVCSTLSSFRLEDVAERAGAEKWFQLYFQPRREHTLDLVRRAERAGFTALVVTLDASIQAPSIRARRAGFVMPPAIQPVNLAAYPAPAQVRLDRDQSIIFQGMMSEAPTWADLTWLLAHTTLPVVVKGVLHPADAIELRSKGVAGLVVSNHGGRSLDGVPASLPALPEIRRAVGEDYPLMLDSGIRSGTDIFKALALGADAVMVGRLQLHALAVAGALGVAHLIRTLREELEVCMALAGCATLDDIGPEMIQEQKGAHHTC</sequence>
<dbReference type="PIRSF" id="PIRSF000138">
    <property type="entry name" value="Al-hdrx_acd_dh"/>
    <property type="match status" value="1"/>
</dbReference>
<dbReference type="Pfam" id="PF01070">
    <property type="entry name" value="FMN_dh"/>
    <property type="match status" value="1"/>
</dbReference>
<feature type="binding site" evidence="7">
    <location>
        <position position="121"/>
    </location>
    <ligand>
        <name>FMN</name>
        <dbReference type="ChEBI" id="CHEBI:58210"/>
    </ligand>
</feature>
<evidence type="ECO:0000256" key="7">
    <source>
        <dbReference type="PIRSR" id="PIRSR000138-2"/>
    </source>
</evidence>
<feature type="active site" description="Proton acceptor" evidence="6">
    <location>
        <position position="268"/>
    </location>
</feature>
<dbReference type="InterPro" id="IPR000262">
    <property type="entry name" value="FMN-dep_DH"/>
</dbReference>
<feature type="binding site" evidence="7">
    <location>
        <position position="244"/>
    </location>
    <ligand>
        <name>FMN</name>
        <dbReference type="ChEBI" id="CHEBI:58210"/>
    </ligand>
</feature>
<evidence type="ECO:0000256" key="6">
    <source>
        <dbReference type="PIRSR" id="PIRSR000138-1"/>
    </source>
</evidence>
<dbReference type="GO" id="GO:0016614">
    <property type="term" value="F:oxidoreductase activity, acting on CH-OH group of donors"/>
    <property type="evidence" value="ECO:0007669"/>
    <property type="project" value="UniProtKB-ARBA"/>
</dbReference>
<evidence type="ECO:0000256" key="5">
    <source>
        <dbReference type="ARBA" id="ARBA00024042"/>
    </source>
</evidence>
<feature type="binding site" evidence="7">
    <location>
        <position position="266"/>
    </location>
    <ligand>
        <name>FMN</name>
        <dbReference type="ChEBI" id="CHEBI:58210"/>
    </ligand>
</feature>
<evidence type="ECO:0000256" key="3">
    <source>
        <dbReference type="ARBA" id="ARBA00022643"/>
    </source>
</evidence>
<feature type="binding site" evidence="7">
    <location>
        <position position="142"/>
    </location>
    <ligand>
        <name>FMN</name>
        <dbReference type="ChEBI" id="CHEBI:58210"/>
    </ligand>
</feature>
<dbReference type="SUPFAM" id="SSF51395">
    <property type="entry name" value="FMN-linked oxidoreductases"/>
    <property type="match status" value="1"/>
</dbReference>
<dbReference type="AlphaFoldDB" id="A0A2U8GZD6"/>
<dbReference type="InterPro" id="IPR012133">
    <property type="entry name" value="Alpha-hydoxy_acid_DH_FMN"/>
</dbReference>
<dbReference type="FunFam" id="3.20.20.70:FF:000029">
    <property type="entry name" value="L-lactate dehydrogenase"/>
    <property type="match status" value="1"/>
</dbReference>
<dbReference type="RefSeq" id="WP_108951515.1">
    <property type="nucleotide sequence ID" value="NZ_CP022187.1"/>
</dbReference>
<dbReference type="GO" id="GO:0010181">
    <property type="term" value="F:FMN binding"/>
    <property type="evidence" value="ECO:0007669"/>
    <property type="project" value="InterPro"/>
</dbReference>
<keyword evidence="3 7" id="KW-0288">FMN</keyword>
<feature type="binding site" evidence="7">
    <location>
        <position position="39"/>
    </location>
    <ligand>
        <name>glyoxylate</name>
        <dbReference type="ChEBI" id="CHEBI:36655"/>
    </ligand>
</feature>
<dbReference type="Proteomes" id="UP000244930">
    <property type="component" value="Chromosome"/>
</dbReference>
<evidence type="ECO:0000313" key="9">
    <source>
        <dbReference type="EMBL" id="AWI77815.1"/>
    </source>
</evidence>
<comment type="cofactor">
    <cofactor evidence="1">
        <name>FMN</name>
        <dbReference type="ChEBI" id="CHEBI:58210"/>
    </cofactor>
</comment>
<dbReference type="Gene3D" id="3.20.20.70">
    <property type="entry name" value="Aldolase class I"/>
    <property type="match status" value="1"/>
</dbReference>
<evidence type="ECO:0000256" key="4">
    <source>
        <dbReference type="ARBA" id="ARBA00023002"/>
    </source>
</evidence>
<dbReference type="InterPro" id="IPR013785">
    <property type="entry name" value="Aldolase_TIM"/>
</dbReference>
<evidence type="ECO:0000259" key="8">
    <source>
        <dbReference type="PROSITE" id="PS51349"/>
    </source>
</evidence>
<proteinExistence type="inferred from homology"/>
<feature type="binding site" evidence="7">
    <location>
        <position position="170"/>
    </location>
    <ligand>
        <name>FMN</name>
        <dbReference type="ChEBI" id="CHEBI:58210"/>
    </ligand>
</feature>
<keyword evidence="10" id="KW-1185">Reference proteome</keyword>
<dbReference type="EMBL" id="CP022187">
    <property type="protein sequence ID" value="AWI77815.1"/>
    <property type="molecule type" value="Genomic_DNA"/>
</dbReference>
<dbReference type="PANTHER" id="PTHR10578:SF107">
    <property type="entry name" value="2-HYDROXYACID OXIDASE 1"/>
    <property type="match status" value="1"/>
</dbReference>
<protein>
    <submittedName>
        <fullName evidence="9">Alpha-hydroxy-acid oxidizing enzyme</fullName>
    </submittedName>
</protein>
<dbReference type="PANTHER" id="PTHR10578">
    <property type="entry name" value="S -2-HYDROXY-ACID OXIDASE-RELATED"/>
    <property type="match status" value="1"/>
</dbReference>
<keyword evidence="2 7" id="KW-0285">Flavoprotein</keyword>